<dbReference type="RefSeq" id="WP_344695875.1">
    <property type="nucleotide sequence ID" value="NZ_BAABBR010000001.1"/>
</dbReference>
<evidence type="ECO:0000313" key="3">
    <source>
        <dbReference type="Proteomes" id="UP001424459"/>
    </source>
</evidence>
<feature type="transmembrane region" description="Helical" evidence="1">
    <location>
        <begin position="231"/>
        <end position="253"/>
    </location>
</feature>
<keyword evidence="1" id="KW-0812">Transmembrane</keyword>
<proteinExistence type="predicted"/>
<evidence type="ECO:0000313" key="2">
    <source>
        <dbReference type="EMBL" id="GAA4031908.1"/>
    </source>
</evidence>
<evidence type="ECO:0000256" key="1">
    <source>
        <dbReference type="SAM" id="Phobius"/>
    </source>
</evidence>
<protein>
    <submittedName>
        <fullName evidence="2">TIGR02186 family protein</fullName>
    </submittedName>
</protein>
<accession>A0ABP7TVG9</accession>
<dbReference type="Proteomes" id="UP001424459">
    <property type="component" value="Unassembled WGS sequence"/>
</dbReference>
<keyword evidence="1" id="KW-0472">Membrane</keyword>
<keyword evidence="1" id="KW-1133">Transmembrane helix</keyword>
<comment type="caution">
    <text evidence="2">The sequence shown here is derived from an EMBL/GenBank/DDBJ whole genome shotgun (WGS) entry which is preliminary data.</text>
</comment>
<dbReference type="EMBL" id="BAABBR010000001">
    <property type="protein sequence ID" value="GAA4031908.1"/>
    <property type="molecule type" value="Genomic_DNA"/>
</dbReference>
<reference evidence="3" key="1">
    <citation type="journal article" date="2019" name="Int. J. Syst. Evol. Microbiol.">
        <title>The Global Catalogue of Microorganisms (GCM) 10K type strain sequencing project: providing services to taxonomists for standard genome sequencing and annotation.</title>
        <authorList>
            <consortium name="The Broad Institute Genomics Platform"/>
            <consortium name="The Broad Institute Genome Sequencing Center for Infectious Disease"/>
            <person name="Wu L."/>
            <person name="Ma J."/>
        </authorList>
    </citation>
    <scope>NUCLEOTIDE SEQUENCE [LARGE SCALE GENOMIC DNA]</scope>
    <source>
        <strain evidence="3">JCM 17564</strain>
    </source>
</reference>
<gene>
    <name evidence="2" type="ORF">GCM10022281_09430</name>
</gene>
<dbReference type="Pfam" id="PF09608">
    <property type="entry name" value="Alph_Pro_TM"/>
    <property type="match status" value="1"/>
</dbReference>
<sequence>MSKVRVRRLLPLVASLPLLLGQAGPRLVPDISARNIEIRYSFSGAQLLLFGAILYPGGRTPTRQLDVAVVLKGPVQPLLVREKQKIAGIWMNADSHRFSSAPSYYAVASNRPLRQILDERTAAVYELGVGDLQLSPGGGAQPDKERRFETGLLELRTRQGLYAEDAHGVTISDGVLYRARISIPSQVPVGTYETETFLIDRGKVIAASTKEVEVRKAGFERFVATAARRHGFLYGLTAVLLSLLLGWSAAAVLGRRG</sequence>
<dbReference type="InterPro" id="IPR019088">
    <property type="entry name" value="CHP02186-rel_TM"/>
</dbReference>
<name>A0ABP7TVG9_9SPHN</name>
<organism evidence="2 3">
    <name type="scientific">Sphingomonas rosea</name>
    <dbReference type="NCBI Taxonomy" id="335605"/>
    <lineage>
        <taxon>Bacteria</taxon>
        <taxon>Pseudomonadati</taxon>
        <taxon>Pseudomonadota</taxon>
        <taxon>Alphaproteobacteria</taxon>
        <taxon>Sphingomonadales</taxon>
        <taxon>Sphingomonadaceae</taxon>
        <taxon>Sphingomonas</taxon>
    </lineage>
</organism>
<keyword evidence="3" id="KW-1185">Reference proteome</keyword>